<gene>
    <name evidence="1" type="ORF">S06H3_01283</name>
</gene>
<dbReference type="EMBL" id="BARV01000312">
    <property type="protein sequence ID" value="GAH96645.1"/>
    <property type="molecule type" value="Genomic_DNA"/>
</dbReference>
<organism evidence="1">
    <name type="scientific">marine sediment metagenome</name>
    <dbReference type="NCBI Taxonomy" id="412755"/>
    <lineage>
        <taxon>unclassified sequences</taxon>
        <taxon>metagenomes</taxon>
        <taxon>ecological metagenomes</taxon>
    </lineage>
</organism>
<sequence length="84" mass="9052">MSTGSYVAIITIAALGASNTPQTIVVNLTINPPPVQEPVQEPEQVAEQTIDALDTDKLLEIGYNHPEEVVTVEGVIVRTYYATN</sequence>
<evidence type="ECO:0000313" key="1">
    <source>
        <dbReference type="EMBL" id="GAH96645.1"/>
    </source>
</evidence>
<reference evidence="1" key="1">
    <citation type="journal article" date="2014" name="Front. Microbiol.">
        <title>High frequency of phylogenetically diverse reductive dehalogenase-homologous genes in deep subseafloor sedimentary metagenomes.</title>
        <authorList>
            <person name="Kawai M."/>
            <person name="Futagami T."/>
            <person name="Toyoda A."/>
            <person name="Takaki Y."/>
            <person name="Nishi S."/>
            <person name="Hori S."/>
            <person name="Arai W."/>
            <person name="Tsubouchi T."/>
            <person name="Morono Y."/>
            <person name="Uchiyama I."/>
            <person name="Ito T."/>
            <person name="Fujiyama A."/>
            <person name="Inagaki F."/>
            <person name="Takami H."/>
        </authorList>
    </citation>
    <scope>NUCLEOTIDE SEQUENCE</scope>
    <source>
        <strain evidence="1">Expedition CK06-06</strain>
    </source>
</reference>
<comment type="caution">
    <text evidence="1">The sequence shown here is derived from an EMBL/GenBank/DDBJ whole genome shotgun (WGS) entry which is preliminary data.</text>
</comment>
<protein>
    <submittedName>
        <fullName evidence="1">Uncharacterized protein</fullName>
    </submittedName>
</protein>
<name>X1KSP8_9ZZZZ</name>
<dbReference type="AlphaFoldDB" id="X1KSP8"/>
<accession>X1KSP8</accession>
<feature type="non-terminal residue" evidence="1">
    <location>
        <position position="84"/>
    </location>
</feature>
<proteinExistence type="predicted"/>